<name>A0ABV1GJ33_9FIRM</name>
<gene>
    <name evidence="2" type="ORF">WMO24_15670</name>
</gene>
<comment type="caution">
    <text evidence="2">The sequence shown here is derived from an EMBL/GenBank/DDBJ whole genome shotgun (WGS) entry which is preliminary data.</text>
</comment>
<accession>A0ABV1GJ33</accession>
<feature type="region of interest" description="Disordered" evidence="1">
    <location>
        <begin position="77"/>
        <end position="99"/>
    </location>
</feature>
<proteinExistence type="predicted"/>
<evidence type="ECO:0008006" key="4">
    <source>
        <dbReference type="Google" id="ProtNLM"/>
    </source>
</evidence>
<dbReference type="EMBL" id="JBBMFA010000116">
    <property type="protein sequence ID" value="MEQ2521855.1"/>
    <property type="molecule type" value="Genomic_DNA"/>
</dbReference>
<evidence type="ECO:0000313" key="3">
    <source>
        <dbReference type="Proteomes" id="UP001477672"/>
    </source>
</evidence>
<evidence type="ECO:0000256" key="1">
    <source>
        <dbReference type="SAM" id="MobiDB-lite"/>
    </source>
</evidence>
<organism evidence="2 3">
    <name type="scientific">Ruthenibacterium intestinale</name>
    <dbReference type="NCBI Taxonomy" id="3133163"/>
    <lineage>
        <taxon>Bacteria</taxon>
        <taxon>Bacillati</taxon>
        <taxon>Bacillota</taxon>
        <taxon>Clostridia</taxon>
        <taxon>Eubacteriales</taxon>
        <taxon>Oscillospiraceae</taxon>
        <taxon>Ruthenibacterium</taxon>
    </lineage>
</organism>
<protein>
    <recommendedName>
        <fullName evidence="4">PepSY domain-containing protein</fullName>
    </recommendedName>
</protein>
<keyword evidence="3" id="KW-1185">Reference proteome</keyword>
<sequence>MDNQHKNTRESCVGNDEVQIEARYGMPLVGSRAFPGTAWYKVDIQTGIVTIHYYEDGEKTEEFDIKEVELSGVPVNYSAPKRATPLEESPVHLKPRTTD</sequence>
<dbReference type="Proteomes" id="UP001477672">
    <property type="component" value="Unassembled WGS sequence"/>
</dbReference>
<dbReference type="RefSeq" id="WP_349217331.1">
    <property type="nucleotide sequence ID" value="NZ_JBBMFA010000116.1"/>
</dbReference>
<evidence type="ECO:0000313" key="2">
    <source>
        <dbReference type="EMBL" id="MEQ2521855.1"/>
    </source>
</evidence>
<reference evidence="2 3" key="1">
    <citation type="submission" date="2024-03" db="EMBL/GenBank/DDBJ databases">
        <title>Human intestinal bacterial collection.</title>
        <authorList>
            <person name="Pauvert C."/>
            <person name="Hitch T.C.A."/>
            <person name="Clavel T."/>
        </authorList>
    </citation>
    <scope>NUCLEOTIDE SEQUENCE [LARGE SCALE GENOMIC DNA]</scope>
    <source>
        <strain evidence="2 3">CLA-JM-H11</strain>
    </source>
</reference>